<dbReference type="Proteomes" id="UP000249203">
    <property type="component" value="Unassembled WGS sequence"/>
</dbReference>
<evidence type="ECO:0000313" key="5">
    <source>
        <dbReference type="Proteomes" id="UP000287865"/>
    </source>
</evidence>
<proteinExistence type="predicted"/>
<reference evidence="3 5" key="1">
    <citation type="journal article" date="2018" name="Front. Microbiol.">
        <title>Genome-Based Analysis Reveals the Taxonomy and Diversity of the Family Idiomarinaceae.</title>
        <authorList>
            <person name="Liu Y."/>
            <person name="Lai Q."/>
            <person name="Shao Z."/>
        </authorList>
    </citation>
    <scope>NUCLEOTIDE SEQUENCE [LARGE SCALE GENOMIC DNA]</scope>
    <source>
        <strain evidence="3 5">CF12-14</strain>
    </source>
</reference>
<keyword evidence="5" id="KW-1185">Reference proteome</keyword>
<dbReference type="OrthoDB" id="9972962at2"/>
<sequence>MDRQTQLTTLYNIKVGALPARIDADCKPLFQQVNVLRNKGLVAATRQTADDSIYLNVLLTPSGEQKLAELRNAHPDFFRALFFRRYLKPVLKIVVTLGSGSLLALAMKFFFA</sequence>
<accession>A0A327WQV8</accession>
<keyword evidence="1" id="KW-0472">Membrane</keyword>
<feature type="transmembrane region" description="Helical" evidence="1">
    <location>
        <begin position="89"/>
        <end position="111"/>
    </location>
</feature>
<name>A0A327WQV8_9GAMM</name>
<keyword evidence="1" id="KW-1133">Transmembrane helix</keyword>
<organism evidence="2 4">
    <name type="scientific">Aliidiomarina maris</name>
    <dbReference type="NCBI Taxonomy" id="531312"/>
    <lineage>
        <taxon>Bacteria</taxon>
        <taxon>Pseudomonadati</taxon>
        <taxon>Pseudomonadota</taxon>
        <taxon>Gammaproteobacteria</taxon>
        <taxon>Alteromonadales</taxon>
        <taxon>Idiomarinaceae</taxon>
        <taxon>Aliidiomarina</taxon>
    </lineage>
</organism>
<dbReference type="RefSeq" id="WP_111570480.1">
    <property type="nucleotide sequence ID" value="NZ_PIPK01000019.1"/>
</dbReference>
<dbReference type="EMBL" id="QLMD01000020">
    <property type="protein sequence ID" value="RAJ93287.1"/>
    <property type="molecule type" value="Genomic_DNA"/>
</dbReference>
<dbReference type="InterPro" id="IPR036390">
    <property type="entry name" value="WH_DNA-bd_sf"/>
</dbReference>
<comment type="caution">
    <text evidence="2">The sequence shown here is derived from an EMBL/GenBank/DDBJ whole genome shotgun (WGS) entry which is preliminary data.</text>
</comment>
<evidence type="ECO:0000313" key="2">
    <source>
        <dbReference type="EMBL" id="RAJ93287.1"/>
    </source>
</evidence>
<dbReference type="Proteomes" id="UP000287865">
    <property type="component" value="Unassembled WGS sequence"/>
</dbReference>
<evidence type="ECO:0000313" key="4">
    <source>
        <dbReference type="Proteomes" id="UP000249203"/>
    </source>
</evidence>
<dbReference type="EMBL" id="PIPK01000019">
    <property type="protein sequence ID" value="RUO18543.1"/>
    <property type="molecule type" value="Genomic_DNA"/>
</dbReference>
<protein>
    <submittedName>
        <fullName evidence="2">Uncharacterized protein</fullName>
    </submittedName>
</protein>
<evidence type="ECO:0000313" key="3">
    <source>
        <dbReference type="EMBL" id="RUO18543.1"/>
    </source>
</evidence>
<evidence type="ECO:0000256" key="1">
    <source>
        <dbReference type="SAM" id="Phobius"/>
    </source>
</evidence>
<dbReference type="SUPFAM" id="SSF46785">
    <property type="entry name" value="Winged helix' DNA-binding domain"/>
    <property type="match status" value="1"/>
</dbReference>
<reference evidence="2 4" key="2">
    <citation type="submission" date="2018-06" db="EMBL/GenBank/DDBJ databases">
        <title>Genomic Encyclopedia of Type Strains, Phase III (KMG-III): the genomes of soil and plant-associated and newly described type strains.</title>
        <authorList>
            <person name="Whitman W."/>
        </authorList>
    </citation>
    <scope>NUCLEOTIDE SEQUENCE [LARGE SCALE GENOMIC DNA]</scope>
    <source>
        <strain evidence="2 4">CGMCC 1.15366</strain>
    </source>
</reference>
<dbReference type="AlphaFoldDB" id="A0A327WQV8"/>
<gene>
    <name evidence="2" type="ORF">B0I24_12014</name>
    <name evidence="3" type="ORF">CWE07_13670</name>
</gene>
<keyword evidence="1" id="KW-0812">Transmembrane</keyword>